<dbReference type="Pfam" id="PF01816">
    <property type="entry name" value="LRV"/>
    <property type="match status" value="1"/>
</dbReference>
<proteinExistence type="predicted"/>
<reference evidence="1" key="1">
    <citation type="journal article" date="2015" name="PeerJ">
        <title>First genomic representation of candidate bacterial phylum KSB3 points to enhanced environmental sensing as a trigger of wastewater bulking.</title>
        <authorList>
            <person name="Sekiguchi Y."/>
            <person name="Ohashi A."/>
            <person name="Parks D.H."/>
            <person name="Yamauchi T."/>
            <person name="Tyson G.W."/>
            <person name="Hugenholtz P."/>
        </authorList>
    </citation>
    <scope>NUCLEOTIDE SEQUENCE [LARGE SCALE GENOMIC DNA]</scope>
</reference>
<protein>
    <recommendedName>
        <fullName evidence="3">Leucine rich repeat variant</fullName>
    </recommendedName>
</protein>
<dbReference type="Proteomes" id="UP000030661">
    <property type="component" value="Unassembled WGS sequence"/>
</dbReference>
<dbReference type="STRING" id="1499967.U27_06258"/>
<dbReference type="AlphaFoldDB" id="A0A081C3X6"/>
<dbReference type="InterPro" id="IPR004830">
    <property type="entry name" value="LRR_variant"/>
</dbReference>
<accession>A0A081C3X6</accession>
<evidence type="ECO:0000313" key="2">
    <source>
        <dbReference type="Proteomes" id="UP000030661"/>
    </source>
</evidence>
<organism evidence="1">
    <name type="scientific">Vecturithrix granuli</name>
    <dbReference type="NCBI Taxonomy" id="1499967"/>
    <lineage>
        <taxon>Bacteria</taxon>
        <taxon>Candidatus Moduliflexota</taxon>
        <taxon>Candidatus Vecturitrichia</taxon>
        <taxon>Candidatus Vecturitrichales</taxon>
        <taxon>Candidatus Vecturitrichaceae</taxon>
        <taxon>Candidatus Vecturithrix</taxon>
    </lineage>
</organism>
<evidence type="ECO:0008006" key="3">
    <source>
        <dbReference type="Google" id="ProtNLM"/>
    </source>
</evidence>
<dbReference type="InterPro" id="IPR016024">
    <property type="entry name" value="ARM-type_fold"/>
</dbReference>
<gene>
    <name evidence="1" type="ORF">U27_06258</name>
</gene>
<evidence type="ECO:0000313" key="1">
    <source>
        <dbReference type="EMBL" id="GAK59281.1"/>
    </source>
</evidence>
<sequence length="288" mass="32627">MSECTCRGANPNCYKCGGKGYLDDSEENEFHIKSMALRTIPESSYNDVDNPTFLEQKPHREYRKLADSIDKDGSSISSEYTHLIKHRNRKMARSTDKDVLTFLSKDNDDTVRCLVAKNPDTPSQILEELAKDPVPSVRLGVAENYTSPLNVLAILAKDIESGIRRRVAQHHMVSLSIIELLSMDIDKEVRIGIAQNPKTPFHVLSVLSKDFEREVRDLSINNLIEHFSLSDLKLYGNSIELICKECGHNGRIEIAKLITSFGENVLLNNVKTKFYCSRCKSYSFIIKI</sequence>
<dbReference type="SUPFAM" id="SSF48371">
    <property type="entry name" value="ARM repeat"/>
    <property type="match status" value="1"/>
</dbReference>
<dbReference type="Gene3D" id="1.25.10.10">
    <property type="entry name" value="Leucine-rich Repeat Variant"/>
    <property type="match status" value="1"/>
</dbReference>
<dbReference type="EMBL" id="DF820469">
    <property type="protein sequence ID" value="GAK59281.1"/>
    <property type="molecule type" value="Genomic_DNA"/>
</dbReference>
<dbReference type="InterPro" id="IPR011989">
    <property type="entry name" value="ARM-like"/>
</dbReference>
<dbReference type="HOGENOM" id="CLU_965277_0_0_0"/>
<name>A0A081C3X6_VECG1</name>
<keyword evidence="2" id="KW-1185">Reference proteome</keyword>